<evidence type="ECO:0000313" key="9">
    <source>
        <dbReference type="EMBL" id="CAE6466196.1"/>
    </source>
</evidence>
<dbReference type="CDD" id="cd11065">
    <property type="entry name" value="CYP64-like"/>
    <property type="match status" value="1"/>
</dbReference>
<evidence type="ECO:0000256" key="8">
    <source>
        <dbReference type="ARBA" id="ARBA00023033"/>
    </source>
</evidence>
<sequence>MADRPLIIGLTIASGLLAYKFYKDKHENQLSLPPSPRSYPLIGHLLSIPNEFEHLGFMRLGEQLGGKIFSLSTFGTTIIVLNDRNDAVNLFDKRSSTYSDRTCSTMVQDPSLLNWGEVVSVIAYGDRWRRFRRLMNPLLTKQSVTTHHKSQEQAATKLLQRLLKGFKDIKTSHGLETELVLSISETLFRSLYGYEVESFNDPLAVRTQKVISYFTYALLSSNYLVNVIPALRYLPDWFPGTGWKQEASRWRKEKESLIDELYNIALENMKKDGGPHIMVADLRRQALALGLAEEEADKDVKQVAIALVGASMETTVNTLMMFFLAMVLYPEVQKKAQQELDSVIGNRLPTFEDRAGLGYIDRIIQETLRWHPVTGLAVLHTCYKDDTYKGYHIPKGAIVAGNVWAMTRDETVYKDPEVFEPDRFLDPTTPPSPVFGWGRR</sequence>
<keyword evidence="4" id="KW-0349">Heme</keyword>
<dbReference type="EMBL" id="CAJMWW010000322">
    <property type="protein sequence ID" value="CAE6466196.1"/>
    <property type="molecule type" value="Genomic_DNA"/>
</dbReference>
<dbReference type="Proteomes" id="UP000663841">
    <property type="component" value="Unassembled WGS sequence"/>
</dbReference>
<dbReference type="AlphaFoldDB" id="A0A8H3BXF2"/>
<keyword evidence="6" id="KW-0560">Oxidoreductase</keyword>
<gene>
    <name evidence="9" type="ORF">RDB_LOCUS165135</name>
</gene>
<dbReference type="GO" id="GO:0020037">
    <property type="term" value="F:heme binding"/>
    <property type="evidence" value="ECO:0007669"/>
    <property type="project" value="InterPro"/>
</dbReference>
<keyword evidence="5" id="KW-0479">Metal-binding</keyword>
<dbReference type="InterPro" id="IPR036396">
    <property type="entry name" value="Cyt_P450_sf"/>
</dbReference>
<evidence type="ECO:0000313" key="10">
    <source>
        <dbReference type="Proteomes" id="UP000663841"/>
    </source>
</evidence>
<accession>A0A8H3BXF2</accession>
<dbReference type="PANTHER" id="PTHR46300:SF7">
    <property type="entry name" value="P450, PUTATIVE (EUROFUNG)-RELATED"/>
    <property type="match status" value="1"/>
</dbReference>
<organism evidence="9 10">
    <name type="scientific">Rhizoctonia solani</name>
    <dbReference type="NCBI Taxonomy" id="456999"/>
    <lineage>
        <taxon>Eukaryota</taxon>
        <taxon>Fungi</taxon>
        <taxon>Dikarya</taxon>
        <taxon>Basidiomycota</taxon>
        <taxon>Agaricomycotina</taxon>
        <taxon>Agaricomycetes</taxon>
        <taxon>Cantharellales</taxon>
        <taxon>Ceratobasidiaceae</taxon>
        <taxon>Rhizoctonia</taxon>
    </lineage>
</organism>
<dbReference type="GO" id="GO:0016705">
    <property type="term" value="F:oxidoreductase activity, acting on paired donors, with incorporation or reduction of molecular oxygen"/>
    <property type="evidence" value="ECO:0007669"/>
    <property type="project" value="InterPro"/>
</dbReference>
<evidence type="ECO:0000256" key="7">
    <source>
        <dbReference type="ARBA" id="ARBA00023004"/>
    </source>
</evidence>
<dbReference type="PRINTS" id="PR00463">
    <property type="entry name" value="EP450I"/>
</dbReference>
<comment type="caution">
    <text evidence="9">The sequence shown here is derived from an EMBL/GenBank/DDBJ whole genome shotgun (WGS) entry which is preliminary data.</text>
</comment>
<dbReference type="GO" id="GO:0005506">
    <property type="term" value="F:iron ion binding"/>
    <property type="evidence" value="ECO:0007669"/>
    <property type="project" value="InterPro"/>
</dbReference>
<dbReference type="InterPro" id="IPR001128">
    <property type="entry name" value="Cyt_P450"/>
</dbReference>
<dbReference type="GO" id="GO:0004497">
    <property type="term" value="F:monooxygenase activity"/>
    <property type="evidence" value="ECO:0007669"/>
    <property type="project" value="UniProtKB-KW"/>
</dbReference>
<keyword evidence="8" id="KW-0503">Monooxygenase</keyword>
<proteinExistence type="inferred from homology"/>
<evidence type="ECO:0000256" key="5">
    <source>
        <dbReference type="ARBA" id="ARBA00022723"/>
    </source>
</evidence>
<evidence type="ECO:0000256" key="3">
    <source>
        <dbReference type="ARBA" id="ARBA00010617"/>
    </source>
</evidence>
<keyword evidence="7" id="KW-0408">Iron</keyword>
<dbReference type="InterPro" id="IPR050364">
    <property type="entry name" value="Cytochrome_P450_fung"/>
</dbReference>
<dbReference type="Pfam" id="PF00067">
    <property type="entry name" value="p450"/>
    <property type="match status" value="1"/>
</dbReference>
<comment type="pathway">
    <text evidence="2">Secondary metabolite biosynthesis.</text>
</comment>
<evidence type="ECO:0000256" key="4">
    <source>
        <dbReference type="ARBA" id="ARBA00022617"/>
    </source>
</evidence>
<dbReference type="SUPFAM" id="SSF48264">
    <property type="entry name" value="Cytochrome P450"/>
    <property type="match status" value="1"/>
</dbReference>
<comment type="cofactor">
    <cofactor evidence="1">
        <name>heme</name>
        <dbReference type="ChEBI" id="CHEBI:30413"/>
    </cofactor>
</comment>
<evidence type="ECO:0000256" key="6">
    <source>
        <dbReference type="ARBA" id="ARBA00023002"/>
    </source>
</evidence>
<reference evidence="9" key="1">
    <citation type="submission" date="2021-01" db="EMBL/GenBank/DDBJ databases">
        <authorList>
            <person name="Kaushik A."/>
        </authorList>
    </citation>
    <scope>NUCLEOTIDE SEQUENCE</scope>
    <source>
        <strain evidence="9">AG3-T5</strain>
    </source>
</reference>
<dbReference type="Gene3D" id="1.10.630.10">
    <property type="entry name" value="Cytochrome P450"/>
    <property type="match status" value="1"/>
</dbReference>
<comment type="similarity">
    <text evidence="3">Belongs to the cytochrome P450 family.</text>
</comment>
<dbReference type="InterPro" id="IPR002401">
    <property type="entry name" value="Cyt_P450_E_grp-I"/>
</dbReference>
<dbReference type="PANTHER" id="PTHR46300">
    <property type="entry name" value="P450, PUTATIVE (EUROFUNG)-RELATED-RELATED"/>
    <property type="match status" value="1"/>
</dbReference>
<evidence type="ECO:0000256" key="1">
    <source>
        <dbReference type="ARBA" id="ARBA00001971"/>
    </source>
</evidence>
<evidence type="ECO:0000256" key="2">
    <source>
        <dbReference type="ARBA" id="ARBA00005179"/>
    </source>
</evidence>
<name>A0A8H3BXF2_9AGAM</name>
<evidence type="ECO:0008006" key="11">
    <source>
        <dbReference type="Google" id="ProtNLM"/>
    </source>
</evidence>
<protein>
    <recommendedName>
        <fullName evidence="11">O-methylsterigmatocystin oxidoreductase</fullName>
    </recommendedName>
</protein>